<sequence length="267" mass="29165">MDTLMTLPSPTPATKYRAVGSAGLDQVMRELTINTAKNVVAFDGANRRLQGALSQVALAGEQHPYLEPVKQGTKKYEAEKKVALSIEERALLVPASAAKLDKSAPDEKKKPVIAYHSSQSDINAILGHVITCHQKKAHRQKTWGDNDRYKIALLAIPKLSVASVEIFTVIALEPEAEVKKGAPPRNPNIRKVFAGLVGIGEYQEMAQTQEYHCVFRRRGLNDSGGPCLRGPDDHLRGLSANQHVPPTPPCSVCHSRSVSRARELRGI</sequence>
<dbReference type="EMBL" id="CAUYUJ010017068">
    <property type="protein sequence ID" value="CAK0871422.1"/>
    <property type="molecule type" value="Genomic_DNA"/>
</dbReference>
<dbReference type="Proteomes" id="UP001189429">
    <property type="component" value="Unassembled WGS sequence"/>
</dbReference>
<evidence type="ECO:0000313" key="2">
    <source>
        <dbReference type="Proteomes" id="UP001189429"/>
    </source>
</evidence>
<comment type="caution">
    <text evidence="1">The sequence shown here is derived from an EMBL/GenBank/DDBJ whole genome shotgun (WGS) entry which is preliminary data.</text>
</comment>
<accession>A0ABN9VF89</accession>
<protein>
    <submittedName>
        <fullName evidence="1">Uncharacterized protein</fullName>
    </submittedName>
</protein>
<keyword evidence="2" id="KW-1185">Reference proteome</keyword>
<reference evidence="1" key="1">
    <citation type="submission" date="2023-10" db="EMBL/GenBank/DDBJ databases">
        <authorList>
            <person name="Chen Y."/>
            <person name="Shah S."/>
            <person name="Dougan E. K."/>
            <person name="Thang M."/>
            <person name="Chan C."/>
        </authorList>
    </citation>
    <scope>NUCLEOTIDE SEQUENCE [LARGE SCALE GENOMIC DNA]</scope>
</reference>
<gene>
    <name evidence="1" type="ORF">PCOR1329_LOCUS57265</name>
</gene>
<organism evidence="1 2">
    <name type="scientific">Prorocentrum cordatum</name>
    <dbReference type="NCBI Taxonomy" id="2364126"/>
    <lineage>
        <taxon>Eukaryota</taxon>
        <taxon>Sar</taxon>
        <taxon>Alveolata</taxon>
        <taxon>Dinophyceae</taxon>
        <taxon>Prorocentrales</taxon>
        <taxon>Prorocentraceae</taxon>
        <taxon>Prorocentrum</taxon>
    </lineage>
</organism>
<name>A0ABN9VF89_9DINO</name>
<proteinExistence type="predicted"/>
<evidence type="ECO:0000313" key="1">
    <source>
        <dbReference type="EMBL" id="CAK0871422.1"/>
    </source>
</evidence>